<dbReference type="PATRIC" id="fig|1229783.3.peg.896"/>
<evidence type="ECO:0000256" key="3">
    <source>
        <dbReference type="ARBA" id="ARBA00007805"/>
    </source>
</evidence>
<dbReference type="Proteomes" id="UP000009885">
    <property type="component" value="Unassembled WGS sequence"/>
</dbReference>
<keyword evidence="7 10" id="KW-0808">Transferase</keyword>
<dbReference type="PRINTS" id="PR00102">
    <property type="entry name" value="OTCASE"/>
</dbReference>
<dbReference type="InterPro" id="IPR006130">
    <property type="entry name" value="Asp/Orn_carbamoylTrfase"/>
</dbReference>
<feature type="binding site" evidence="10">
    <location>
        <begin position="144"/>
        <end position="147"/>
    </location>
    <ligand>
        <name>carbamoyl phosphate</name>
        <dbReference type="ChEBI" id="CHEBI:58228"/>
    </ligand>
</feature>
<evidence type="ECO:0000256" key="5">
    <source>
        <dbReference type="ARBA" id="ARBA00022490"/>
    </source>
</evidence>
<feature type="domain" description="Aspartate/ornithine carbamoyltransferase carbamoyl-P binding" evidence="12">
    <location>
        <begin position="17"/>
        <end position="157"/>
    </location>
</feature>
<reference evidence="13 14" key="1">
    <citation type="journal article" date="2013" name="Genome Announc.">
        <title>Genome Sequence of Staphylococcus massiliensis Strain S46, Isolated from the Surface of Healthy Human Skin.</title>
        <authorList>
            <person name="Srivastav R."/>
            <person name="Singh A."/>
            <person name="Jangir P.K."/>
            <person name="Kumari C."/>
            <person name="Muduli S."/>
            <person name="Sharma R."/>
        </authorList>
    </citation>
    <scope>NUCLEOTIDE SEQUENCE [LARGE SCALE GENOMIC DNA]</scope>
    <source>
        <strain evidence="13 14">S46</strain>
    </source>
</reference>
<evidence type="ECO:0000256" key="6">
    <source>
        <dbReference type="ARBA" id="ARBA00022503"/>
    </source>
</evidence>
<accession>K9ANY6</accession>
<dbReference type="eggNOG" id="COG0078">
    <property type="taxonomic scope" value="Bacteria"/>
</dbReference>
<name>K9ANY6_9STAP</name>
<dbReference type="GO" id="GO:0042450">
    <property type="term" value="P:L-arginine biosynthetic process via ornithine"/>
    <property type="evidence" value="ECO:0007669"/>
    <property type="project" value="UniProtKB-UniRule"/>
</dbReference>
<feature type="binding site" evidence="10">
    <location>
        <begin position="244"/>
        <end position="245"/>
    </location>
    <ligand>
        <name>L-ornithine</name>
        <dbReference type="ChEBI" id="CHEBI:46911"/>
    </ligand>
</feature>
<dbReference type="InterPro" id="IPR036901">
    <property type="entry name" value="Asp/Orn_carbamoylTrfase_sf"/>
</dbReference>
<feature type="binding site" evidence="10">
    <location>
        <position position="240"/>
    </location>
    <ligand>
        <name>L-ornithine</name>
        <dbReference type="ChEBI" id="CHEBI:46911"/>
    </ligand>
</feature>
<dbReference type="Pfam" id="PF02729">
    <property type="entry name" value="OTCace_N"/>
    <property type="match status" value="1"/>
</dbReference>
<evidence type="ECO:0000259" key="12">
    <source>
        <dbReference type="Pfam" id="PF02729"/>
    </source>
</evidence>
<dbReference type="STRING" id="1229783.C273_04445"/>
<organism evidence="13 14">
    <name type="scientific">Staphylococcus massiliensis S46</name>
    <dbReference type="NCBI Taxonomy" id="1229783"/>
    <lineage>
        <taxon>Bacteria</taxon>
        <taxon>Bacillati</taxon>
        <taxon>Bacillota</taxon>
        <taxon>Bacilli</taxon>
        <taxon>Bacillales</taxon>
        <taxon>Staphylococcaceae</taxon>
        <taxon>Staphylococcus</taxon>
    </lineage>
</organism>
<evidence type="ECO:0000256" key="7">
    <source>
        <dbReference type="ARBA" id="ARBA00022679"/>
    </source>
</evidence>
<evidence type="ECO:0000313" key="13">
    <source>
        <dbReference type="EMBL" id="EKU49024.1"/>
    </source>
</evidence>
<gene>
    <name evidence="13" type="ORF">C273_04445</name>
</gene>
<dbReference type="InterPro" id="IPR006132">
    <property type="entry name" value="Asp/Orn_carbamoyltranf_P-bd"/>
</dbReference>
<dbReference type="GO" id="GO:0019240">
    <property type="term" value="P:citrulline biosynthetic process"/>
    <property type="evidence" value="ECO:0007669"/>
    <property type="project" value="TreeGrafter"/>
</dbReference>
<dbReference type="NCBIfam" id="NF001986">
    <property type="entry name" value="PRK00779.1"/>
    <property type="match status" value="1"/>
</dbReference>
<feature type="domain" description="Aspartate/ornithine carbamoyltransferase Asp/Orn-binding" evidence="11">
    <location>
        <begin position="163"/>
        <end position="337"/>
    </location>
</feature>
<feature type="binding site" evidence="10">
    <location>
        <position position="176"/>
    </location>
    <ligand>
        <name>L-ornithine</name>
        <dbReference type="ChEBI" id="CHEBI:46911"/>
    </ligand>
</feature>
<dbReference type="SUPFAM" id="SSF53671">
    <property type="entry name" value="Aspartate/ornithine carbamoyltransferase"/>
    <property type="match status" value="1"/>
</dbReference>
<feature type="binding site" evidence="10">
    <location>
        <begin position="66"/>
        <end position="69"/>
    </location>
    <ligand>
        <name>carbamoyl phosphate</name>
        <dbReference type="ChEBI" id="CHEBI:58228"/>
    </ligand>
</feature>
<dbReference type="PANTHER" id="PTHR45753">
    <property type="entry name" value="ORNITHINE CARBAMOYLTRANSFERASE, MITOCHONDRIAL"/>
    <property type="match status" value="1"/>
</dbReference>
<comment type="catalytic activity">
    <reaction evidence="9 10">
        <text>carbamoyl phosphate + L-ornithine = L-citrulline + phosphate + H(+)</text>
        <dbReference type="Rhea" id="RHEA:19513"/>
        <dbReference type="ChEBI" id="CHEBI:15378"/>
        <dbReference type="ChEBI" id="CHEBI:43474"/>
        <dbReference type="ChEBI" id="CHEBI:46911"/>
        <dbReference type="ChEBI" id="CHEBI:57743"/>
        <dbReference type="ChEBI" id="CHEBI:58228"/>
        <dbReference type="EC" id="2.1.3.3"/>
    </reaction>
</comment>
<feature type="binding site" evidence="10">
    <location>
        <position position="117"/>
    </location>
    <ligand>
        <name>carbamoyl phosphate</name>
        <dbReference type="ChEBI" id="CHEBI:58228"/>
    </ligand>
</feature>
<evidence type="ECO:0000256" key="8">
    <source>
        <dbReference type="ARBA" id="ARBA00037919"/>
    </source>
</evidence>
<dbReference type="RefSeq" id="WP_009382915.1">
    <property type="nucleotide sequence ID" value="NZ_AMSQ01000005.1"/>
</dbReference>
<feature type="binding site" evidence="10">
    <location>
        <position position="327"/>
    </location>
    <ligand>
        <name>carbamoyl phosphate</name>
        <dbReference type="ChEBI" id="CHEBI:58228"/>
    </ligand>
</feature>
<keyword evidence="14" id="KW-1185">Reference proteome</keyword>
<feature type="binding site" evidence="10">
    <location>
        <position position="93"/>
    </location>
    <ligand>
        <name>carbamoyl phosphate</name>
        <dbReference type="ChEBI" id="CHEBI:58228"/>
    </ligand>
</feature>
<comment type="caution">
    <text evidence="13">The sequence shown here is derived from an EMBL/GenBank/DDBJ whole genome shotgun (WGS) entry which is preliminary data.</text>
</comment>
<dbReference type="GO" id="GO:0004585">
    <property type="term" value="F:ornithine carbamoyltransferase activity"/>
    <property type="evidence" value="ECO:0007669"/>
    <property type="project" value="UniProtKB-UniRule"/>
</dbReference>
<protein>
    <recommendedName>
        <fullName evidence="4 10">Ornithine carbamoyltransferase</fullName>
        <shortName evidence="10">OTCase</shortName>
        <ecNumber evidence="4 10">2.1.3.3</ecNumber>
    </recommendedName>
</protein>
<sequence>MTTYTTSLHQLNQFKGKSFLKTMDYTGDELLTLIDFSMELKDKKQRHIPHRYLEGKNIALIFQKPSTRTRCAFTVAARDMGAFPQFLGEKDLQLGTKESAEDTAKVLGRMFDGIEYRGFKQSDVEDLAQHSGVPVWNGLTDDWHPTQMLADFMTLKEKLGALKGKTLTYVGDSRNNVAHSLLIAGSLLGVNIHIAAPTALQPKASVVEKAKSFASESGSHILITDDIEEAVQGTDALYTDVWVSMGEDESVVAERIELLKPYQVNQSMIDQTKNPDVLFLHCLPACHDLKSEMGEAFYEKFGMKELEVTDEVFRSKHSVVFDQAENRLHTIKSVMAATLGDIY</sequence>
<dbReference type="GO" id="GO:0005737">
    <property type="term" value="C:cytoplasm"/>
    <property type="evidence" value="ECO:0007669"/>
    <property type="project" value="UniProtKB-SubCell"/>
</dbReference>
<evidence type="ECO:0000313" key="14">
    <source>
        <dbReference type="Proteomes" id="UP000009885"/>
    </source>
</evidence>
<evidence type="ECO:0000259" key="11">
    <source>
        <dbReference type="Pfam" id="PF00185"/>
    </source>
</evidence>
<dbReference type="Pfam" id="PF00185">
    <property type="entry name" value="OTCace"/>
    <property type="match status" value="1"/>
</dbReference>
<dbReference type="AlphaFoldDB" id="K9ANY6"/>
<dbReference type="PANTHER" id="PTHR45753:SF1">
    <property type="entry name" value="ORNITHINE CARBAMOYLTRANSFERASE, CATABOLIC"/>
    <property type="match status" value="1"/>
</dbReference>
<evidence type="ECO:0000256" key="10">
    <source>
        <dbReference type="HAMAP-Rule" id="MF_01109"/>
    </source>
</evidence>
<dbReference type="HAMAP" id="MF_01109">
    <property type="entry name" value="OTCase"/>
    <property type="match status" value="1"/>
</dbReference>
<keyword evidence="6" id="KW-0056">Arginine metabolism</keyword>
<dbReference type="InterPro" id="IPR024904">
    <property type="entry name" value="OTCase_ArgI"/>
</dbReference>
<dbReference type="InterPro" id="IPR006131">
    <property type="entry name" value="Asp_carbamoyltransf_Asp/Orn-bd"/>
</dbReference>
<evidence type="ECO:0000256" key="4">
    <source>
        <dbReference type="ARBA" id="ARBA00013007"/>
    </source>
</evidence>
<dbReference type="GO" id="GO:0016597">
    <property type="term" value="F:amino acid binding"/>
    <property type="evidence" value="ECO:0007669"/>
    <property type="project" value="InterPro"/>
</dbReference>
<keyword evidence="5 10" id="KW-0963">Cytoplasm</keyword>
<dbReference type="OrthoDB" id="9802587at2"/>
<dbReference type="NCBIfam" id="TIGR00658">
    <property type="entry name" value="orni_carb_tr"/>
    <property type="match status" value="1"/>
</dbReference>
<dbReference type="Gene3D" id="3.40.50.1370">
    <property type="entry name" value="Aspartate/ornithine carbamoyltransferase"/>
    <property type="match status" value="2"/>
</dbReference>
<dbReference type="EC" id="2.1.3.3" evidence="4 10"/>
<evidence type="ECO:0000256" key="9">
    <source>
        <dbReference type="ARBA" id="ARBA00048772"/>
    </source>
</evidence>
<evidence type="ECO:0000256" key="2">
    <source>
        <dbReference type="ARBA" id="ARBA00004496"/>
    </source>
</evidence>
<comment type="similarity">
    <text evidence="3 10">Belongs to the aspartate/ornithine carbamoyltransferase superfamily. OTCase family.</text>
</comment>
<proteinExistence type="inferred from homology"/>
<evidence type="ECO:0000256" key="1">
    <source>
        <dbReference type="ARBA" id="ARBA00003822"/>
    </source>
</evidence>
<comment type="subcellular location">
    <subcellularLocation>
        <location evidence="2 10">Cytoplasm</location>
    </subcellularLocation>
</comment>
<dbReference type="EMBL" id="AMSQ01000005">
    <property type="protein sequence ID" value="EKU49024.1"/>
    <property type="molecule type" value="Genomic_DNA"/>
</dbReference>
<dbReference type="PROSITE" id="PS00097">
    <property type="entry name" value="CARBAMOYLTRANSFERASE"/>
    <property type="match status" value="1"/>
</dbReference>
<dbReference type="InterPro" id="IPR002292">
    <property type="entry name" value="Orn/put_carbamltrans"/>
</dbReference>
<dbReference type="PRINTS" id="PR00100">
    <property type="entry name" value="AOTCASE"/>
</dbReference>
<dbReference type="FunFam" id="3.40.50.1370:FF:000008">
    <property type="entry name" value="Ornithine carbamoyltransferase"/>
    <property type="match status" value="1"/>
</dbReference>
<feature type="binding site" evidence="10">
    <location>
        <begin position="282"/>
        <end position="283"/>
    </location>
    <ligand>
        <name>carbamoyl phosphate</name>
        <dbReference type="ChEBI" id="CHEBI:58228"/>
    </ligand>
</feature>
<comment type="pathway">
    <text evidence="8">Amino-acid degradation; L-arginine degradation via ADI pathway; carbamoyl phosphate from L-arginine: step 2/2.</text>
</comment>
<comment type="function">
    <text evidence="1">Reversibly catalyzes the transfer of the carbamoyl group from carbamoyl phosphate (CP) to the N(epsilon) atom of ornithine (ORN) to produce L-citrulline.</text>
</comment>